<keyword evidence="3" id="KW-1185">Reference proteome</keyword>
<dbReference type="AlphaFoldDB" id="A0A6A5YTS0"/>
<dbReference type="InterPro" id="IPR045518">
    <property type="entry name" value="2EXR"/>
</dbReference>
<gene>
    <name evidence="2" type="ORF">BDV96DRAFT_604850</name>
</gene>
<name>A0A6A5YTS0_9PLEO</name>
<organism evidence="2 3">
    <name type="scientific">Lophiotrema nucula</name>
    <dbReference type="NCBI Taxonomy" id="690887"/>
    <lineage>
        <taxon>Eukaryota</taxon>
        <taxon>Fungi</taxon>
        <taxon>Dikarya</taxon>
        <taxon>Ascomycota</taxon>
        <taxon>Pezizomycotina</taxon>
        <taxon>Dothideomycetes</taxon>
        <taxon>Pleosporomycetidae</taxon>
        <taxon>Pleosporales</taxon>
        <taxon>Lophiotremataceae</taxon>
        <taxon>Lophiotrema</taxon>
    </lineage>
</organism>
<reference evidence="2" key="1">
    <citation type="journal article" date="2020" name="Stud. Mycol.">
        <title>101 Dothideomycetes genomes: a test case for predicting lifestyles and emergence of pathogens.</title>
        <authorList>
            <person name="Haridas S."/>
            <person name="Albert R."/>
            <person name="Binder M."/>
            <person name="Bloem J."/>
            <person name="Labutti K."/>
            <person name="Salamov A."/>
            <person name="Andreopoulos B."/>
            <person name="Baker S."/>
            <person name="Barry K."/>
            <person name="Bills G."/>
            <person name="Bluhm B."/>
            <person name="Cannon C."/>
            <person name="Castanera R."/>
            <person name="Culley D."/>
            <person name="Daum C."/>
            <person name="Ezra D."/>
            <person name="Gonzalez J."/>
            <person name="Henrissat B."/>
            <person name="Kuo A."/>
            <person name="Liang C."/>
            <person name="Lipzen A."/>
            <person name="Lutzoni F."/>
            <person name="Magnuson J."/>
            <person name="Mondo S."/>
            <person name="Nolan M."/>
            <person name="Ohm R."/>
            <person name="Pangilinan J."/>
            <person name="Park H.-J."/>
            <person name="Ramirez L."/>
            <person name="Alfaro M."/>
            <person name="Sun H."/>
            <person name="Tritt A."/>
            <person name="Yoshinaga Y."/>
            <person name="Zwiers L.-H."/>
            <person name="Turgeon B."/>
            <person name="Goodwin S."/>
            <person name="Spatafora J."/>
            <person name="Crous P."/>
            <person name="Grigoriev I."/>
        </authorList>
    </citation>
    <scope>NUCLEOTIDE SEQUENCE</scope>
    <source>
        <strain evidence="2">CBS 627.86</strain>
    </source>
</reference>
<dbReference type="Proteomes" id="UP000799770">
    <property type="component" value="Unassembled WGS sequence"/>
</dbReference>
<accession>A0A6A5YTS0</accession>
<protein>
    <recommendedName>
        <fullName evidence="1">2EXR domain-containing protein</fullName>
    </recommendedName>
</protein>
<proteinExistence type="predicted"/>
<evidence type="ECO:0000313" key="3">
    <source>
        <dbReference type="Proteomes" id="UP000799770"/>
    </source>
</evidence>
<feature type="domain" description="2EXR" evidence="1">
    <location>
        <begin position="16"/>
        <end position="116"/>
    </location>
</feature>
<evidence type="ECO:0000259" key="1">
    <source>
        <dbReference type="Pfam" id="PF20150"/>
    </source>
</evidence>
<dbReference type="EMBL" id="ML977342">
    <property type="protein sequence ID" value="KAF2109531.1"/>
    <property type="molecule type" value="Genomic_DNA"/>
</dbReference>
<evidence type="ECO:0000313" key="2">
    <source>
        <dbReference type="EMBL" id="KAF2109531.1"/>
    </source>
</evidence>
<sequence>MDCSRITHPAQDGSDFMRISFDVRLMIYAFAVDPSTPRRVLTSHGRDLQTADLTISEQFQHAASVLRRANPKNDRNYILHEFTKEQRRGFSRELWPVLLHVCRETRVEVMRLFYGQATFIAPSDPYTVPEWEARLPIDALKHLVAQLLSHPKGTGLDKLLEYFRREIVLLWMY</sequence>
<dbReference type="Pfam" id="PF20150">
    <property type="entry name" value="2EXR"/>
    <property type="match status" value="1"/>
</dbReference>